<accession>A0A7C3RDZ7</accession>
<evidence type="ECO:0000313" key="3">
    <source>
        <dbReference type="EMBL" id="HFW32680.1"/>
    </source>
</evidence>
<evidence type="ECO:0000259" key="2">
    <source>
        <dbReference type="Pfam" id="PF03787"/>
    </source>
</evidence>
<sequence length="377" mass="43033">MRVFLVEMETVEPVVIAAKKGKSRFVEGLKYIPASSIAGAIARNIVLENILNSLGNCRDLASLNRTPDCANCTENCLYRRLWIDRKVKITNGVLGEWDLSSPGISNLQTVCEPRLKHSKDFKMDFLLELLLERMLWLGKAKAGKIKNITEIGYKKIPSTYNGRDFAEIKTIQLTRVTIDENFRTSKEGQLYSFTAIKDGEKLRFMIYCDEEFRNYLNGEIKIGAWKSRGMGLVKTKIVKEVSQEDYVRKRSEEISRGFQRIAEILSESGLDGHYGTYTYLTDGTKKIETALRKLGLEMTFQAERVRKIIKYERNGTESLFVSLNAVSAGSAAVFKAKEPESISQNLAELELNIFDFPWFDWVFFNHPVHFEKSVLKG</sequence>
<dbReference type="EMBL" id="DTLB01000040">
    <property type="protein sequence ID" value="HFW32680.1"/>
    <property type="molecule type" value="Genomic_DNA"/>
</dbReference>
<name>A0A7C3RDZ7_ARCFL</name>
<dbReference type="GO" id="GO:0051607">
    <property type="term" value="P:defense response to virus"/>
    <property type="evidence" value="ECO:0007669"/>
    <property type="project" value="UniProtKB-KW"/>
</dbReference>
<dbReference type="InterPro" id="IPR005537">
    <property type="entry name" value="RAMP_III_fam"/>
</dbReference>
<proteinExistence type="predicted"/>
<dbReference type="Pfam" id="PF03787">
    <property type="entry name" value="RAMPs"/>
    <property type="match status" value="1"/>
</dbReference>
<protein>
    <recommendedName>
        <fullName evidence="2">CRISPR type III-associated protein domain-containing protein</fullName>
    </recommendedName>
</protein>
<gene>
    <name evidence="3" type="ORF">ENW66_07005</name>
</gene>
<organism evidence="3">
    <name type="scientific">Archaeoglobus fulgidus</name>
    <dbReference type="NCBI Taxonomy" id="2234"/>
    <lineage>
        <taxon>Archaea</taxon>
        <taxon>Methanobacteriati</taxon>
        <taxon>Methanobacteriota</taxon>
        <taxon>Archaeoglobi</taxon>
        <taxon>Archaeoglobales</taxon>
        <taxon>Archaeoglobaceae</taxon>
        <taxon>Archaeoglobus</taxon>
    </lineage>
</organism>
<keyword evidence="1" id="KW-0051">Antiviral defense</keyword>
<reference evidence="3" key="1">
    <citation type="journal article" date="2020" name="mSystems">
        <title>Genome- and Community-Level Interaction Insights into Carbon Utilization and Element Cycling Functions of Hydrothermarchaeota in Hydrothermal Sediment.</title>
        <authorList>
            <person name="Zhou Z."/>
            <person name="Liu Y."/>
            <person name="Xu W."/>
            <person name="Pan J."/>
            <person name="Luo Z.H."/>
            <person name="Li M."/>
        </authorList>
    </citation>
    <scope>NUCLEOTIDE SEQUENCE [LARGE SCALE GENOMIC DNA]</scope>
    <source>
        <strain evidence="3">SpSt-87</strain>
    </source>
</reference>
<feature type="domain" description="CRISPR type III-associated protein" evidence="2">
    <location>
        <begin position="8"/>
        <end position="234"/>
    </location>
</feature>
<dbReference type="AlphaFoldDB" id="A0A7C3RDZ7"/>
<evidence type="ECO:0000256" key="1">
    <source>
        <dbReference type="ARBA" id="ARBA00023118"/>
    </source>
</evidence>
<comment type="caution">
    <text evidence="3">The sequence shown here is derived from an EMBL/GenBank/DDBJ whole genome shotgun (WGS) entry which is preliminary data.</text>
</comment>